<dbReference type="Gene3D" id="2.20.25.80">
    <property type="entry name" value="WRKY domain"/>
    <property type="match status" value="1"/>
</dbReference>
<feature type="region of interest" description="Disordered" evidence="6">
    <location>
        <begin position="1"/>
        <end position="28"/>
    </location>
</feature>
<evidence type="ECO:0000256" key="6">
    <source>
        <dbReference type="SAM" id="MobiDB-lite"/>
    </source>
</evidence>
<dbReference type="InterPro" id="IPR044810">
    <property type="entry name" value="WRKY_plant"/>
</dbReference>
<keyword evidence="5" id="KW-0539">Nucleus</keyword>
<dbReference type="PROSITE" id="PS50811">
    <property type="entry name" value="WRKY"/>
    <property type="match status" value="1"/>
</dbReference>
<feature type="domain" description="WRKY" evidence="7">
    <location>
        <begin position="34"/>
        <end position="98"/>
    </location>
</feature>
<sequence length="253" mass="28715">MRQVVMGDHSQEEKEAPEKRKSTQPRRLEVECSDQIDIMNDGYKWRKYGQKQVKGSTFPRSYYKCVSGSNCNVKKMIERTENETTINIYEGMHNHPLELEEPCKRTKSSPSRGTCGSKPDCIASQPTTPLTSQKSLFSGNGTGAVGAVAYSHNLQTFQQQLSQFPTQLNSSVQTSHLSHLVQPDISIQQLQNPYQLQSQIPSTLPPHFQVPPSTQSFTPVSSIGFPPYPTLTDQNSPYFQQPFNYYMNYNYFK</sequence>
<protein>
    <recommendedName>
        <fullName evidence="7">WRKY domain-containing protein</fullName>
    </recommendedName>
</protein>
<dbReference type="PANTHER" id="PTHR31221:SF360">
    <property type="entry name" value="WRKY DOMAIN-CONTAINING PROTEIN"/>
    <property type="match status" value="1"/>
</dbReference>
<keyword evidence="3" id="KW-0238">DNA-binding</keyword>
<dbReference type="GO" id="GO:0003700">
    <property type="term" value="F:DNA-binding transcription factor activity"/>
    <property type="evidence" value="ECO:0007669"/>
    <property type="project" value="InterPro"/>
</dbReference>
<dbReference type="SUPFAM" id="SSF118290">
    <property type="entry name" value="WRKY DNA-binding domain"/>
    <property type="match status" value="1"/>
</dbReference>
<accession>A0A6B2LDH5</accession>
<proteinExistence type="predicted"/>
<evidence type="ECO:0000259" key="7">
    <source>
        <dbReference type="PROSITE" id="PS50811"/>
    </source>
</evidence>
<dbReference type="InterPro" id="IPR003657">
    <property type="entry name" value="WRKY_dom"/>
</dbReference>
<organism evidence="8">
    <name type="scientific">Arcella intermedia</name>
    <dbReference type="NCBI Taxonomy" id="1963864"/>
    <lineage>
        <taxon>Eukaryota</taxon>
        <taxon>Amoebozoa</taxon>
        <taxon>Tubulinea</taxon>
        <taxon>Elardia</taxon>
        <taxon>Arcellinida</taxon>
        <taxon>Sphaerothecina</taxon>
        <taxon>Arcellidae</taxon>
        <taxon>Arcella</taxon>
    </lineage>
</organism>
<dbReference type="SMART" id="SM00774">
    <property type="entry name" value="WRKY"/>
    <property type="match status" value="1"/>
</dbReference>
<evidence type="ECO:0000256" key="3">
    <source>
        <dbReference type="ARBA" id="ARBA00023125"/>
    </source>
</evidence>
<evidence type="ECO:0000256" key="1">
    <source>
        <dbReference type="ARBA" id="ARBA00004123"/>
    </source>
</evidence>
<dbReference type="GO" id="GO:0005634">
    <property type="term" value="C:nucleus"/>
    <property type="evidence" value="ECO:0007669"/>
    <property type="project" value="UniProtKB-SubCell"/>
</dbReference>
<dbReference type="GO" id="GO:0043565">
    <property type="term" value="F:sequence-specific DNA binding"/>
    <property type="evidence" value="ECO:0007669"/>
    <property type="project" value="InterPro"/>
</dbReference>
<comment type="subcellular location">
    <subcellularLocation>
        <location evidence="1">Nucleus</location>
    </subcellularLocation>
</comment>
<feature type="compositionally biased region" description="Basic and acidic residues" evidence="6">
    <location>
        <begin position="9"/>
        <end position="28"/>
    </location>
</feature>
<reference evidence="8" key="1">
    <citation type="journal article" date="2020" name="J. Eukaryot. Microbiol.">
        <title>De novo Sequencing, Assembly and Annotation of the Transcriptome for the Free-Living Testate Amoeba Arcella intermedia.</title>
        <authorList>
            <person name="Ribeiro G.M."/>
            <person name="Porfirio-Sousa A.L."/>
            <person name="Maurer-Alcala X.X."/>
            <person name="Katz L.A."/>
            <person name="Lahr D.J.G."/>
        </authorList>
    </citation>
    <scope>NUCLEOTIDE SEQUENCE</scope>
</reference>
<keyword evidence="4" id="KW-0804">Transcription</keyword>
<dbReference type="EMBL" id="GIBP01006085">
    <property type="protein sequence ID" value="NDV35054.1"/>
    <property type="molecule type" value="Transcribed_RNA"/>
</dbReference>
<evidence type="ECO:0000313" key="8">
    <source>
        <dbReference type="EMBL" id="NDV35054.1"/>
    </source>
</evidence>
<evidence type="ECO:0000256" key="5">
    <source>
        <dbReference type="ARBA" id="ARBA00023242"/>
    </source>
</evidence>
<keyword evidence="2" id="KW-0805">Transcription regulation</keyword>
<dbReference type="AlphaFoldDB" id="A0A6B2LDH5"/>
<dbReference type="InterPro" id="IPR036576">
    <property type="entry name" value="WRKY_dom_sf"/>
</dbReference>
<feature type="region of interest" description="Disordered" evidence="6">
    <location>
        <begin position="103"/>
        <end position="129"/>
    </location>
</feature>
<dbReference type="PANTHER" id="PTHR31221">
    <property type="entry name" value="WRKY TRANSCRIPTION FACTOR PROTEIN 1-RELATED"/>
    <property type="match status" value="1"/>
</dbReference>
<name>A0A6B2LDH5_9EUKA</name>
<evidence type="ECO:0000256" key="2">
    <source>
        <dbReference type="ARBA" id="ARBA00023015"/>
    </source>
</evidence>
<dbReference type="Pfam" id="PF03106">
    <property type="entry name" value="WRKY"/>
    <property type="match status" value="1"/>
</dbReference>
<evidence type="ECO:0000256" key="4">
    <source>
        <dbReference type="ARBA" id="ARBA00023163"/>
    </source>
</evidence>